<feature type="coiled-coil region" evidence="1">
    <location>
        <begin position="364"/>
        <end position="391"/>
    </location>
</feature>
<evidence type="ECO:0000256" key="1">
    <source>
        <dbReference type="SAM" id="Coils"/>
    </source>
</evidence>
<dbReference type="VEuPathDB" id="TrichDB:TRFO_03480"/>
<evidence type="ECO:0000313" key="3">
    <source>
        <dbReference type="EMBL" id="OHT13058.1"/>
    </source>
</evidence>
<dbReference type="RefSeq" id="XP_068366194.1">
    <property type="nucleotide sequence ID" value="XM_068491322.1"/>
</dbReference>
<feature type="coiled-coil region" evidence="1">
    <location>
        <begin position="144"/>
        <end position="185"/>
    </location>
</feature>
<gene>
    <name evidence="3" type="ORF">TRFO_03480</name>
</gene>
<feature type="compositionally biased region" description="Low complexity" evidence="2">
    <location>
        <begin position="319"/>
        <end position="332"/>
    </location>
</feature>
<dbReference type="OrthoDB" id="10685023at2759"/>
<dbReference type="EMBL" id="MLAK01000549">
    <property type="protein sequence ID" value="OHT13058.1"/>
    <property type="molecule type" value="Genomic_DNA"/>
</dbReference>
<accession>A0A1J4KPM4</accession>
<dbReference type="GeneID" id="94826026"/>
<sequence length="415" mass="48008">MSSTIKTSFSSNSSKKSQHSVCSVRSFSGVAEEEEEIKMPIHSDSESLSQIIHESKNRNKLQMESVQLKQQIIDNKQKFETERNEFIQNELKLREENQRLINMLQRIAKASGTSISDPEFENIITNKIKNSGHTDNFDFNLESMNLKDQRINELENAIKESQKLIQSMENEIDQKIQEKNEIQAFADDQQRTIDDLSSLVRQFMVACEITDSPENAIKNIQEMKRKFKRMESLSETTKIDEMLRQFEERRANEYGRLFQQVEEQGNLIHNAIESLQANMGNDDDTSHHSLEVYQTLQQTNKMLAERMNQLRGGRKSDLSNSRSNNGSYSRSDSSSKADLIDTNYESYDRRGLGPSIWIAKTREMLSLERQLMKTNQRLENANRNCQCLANENMYFRSMAAQNPKIAQHPIPATLI</sequence>
<dbReference type="AlphaFoldDB" id="A0A1J4KPM4"/>
<reference evidence="3" key="1">
    <citation type="submission" date="2016-10" db="EMBL/GenBank/DDBJ databases">
        <authorList>
            <person name="Benchimol M."/>
            <person name="Almeida L.G."/>
            <person name="Vasconcelos A.T."/>
            <person name="Perreira-Neves A."/>
            <person name="Rosa I.A."/>
            <person name="Tasca T."/>
            <person name="Bogo M.R."/>
            <person name="de Souza W."/>
        </authorList>
    </citation>
    <scope>NUCLEOTIDE SEQUENCE [LARGE SCALE GENOMIC DNA]</scope>
    <source>
        <strain evidence="3">K</strain>
    </source>
</reference>
<evidence type="ECO:0000256" key="2">
    <source>
        <dbReference type="SAM" id="MobiDB-lite"/>
    </source>
</evidence>
<proteinExistence type="predicted"/>
<comment type="caution">
    <text evidence="3">The sequence shown here is derived from an EMBL/GenBank/DDBJ whole genome shotgun (WGS) entry which is preliminary data.</text>
</comment>
<evidence type="ECO:0000313" key="4">
    <source>
        <dbReference type="Proteomes" id="UP000179807"/>
    </source>
</evidence>
<feature type="region of interest" description="Disordered" evidence="2">
    <location>
        <begin position="311"/>
        <end position="336"/>
    </location>
</feature>
<keyword evidence="4" id="KW-1185">Reference proteome</keyword>
<organism evidence="3 4">
    <name type="scientific">Tritrichomonas foetus</name>
    <dbReference type="NCBI Taxonomy" id="1144522"/>
    <lineage>
        <taxon>Eukaryota</taxon>
        <taxon>Metamonada</taxon>
        <taxon>Parabasalia</taxon>
        <taxon>Tritrichomonadida</taxon>
        <taxon>Tritrichomonadidae</taxon>
        <taxon>Tritrichomonas</taxon>
    </lineage>
</organism>
<name>A0A1J4KPM4_9EUKA</name>
<protein>
    <submittedName>
        <fullName evidence="3">Uncharacterized protein</fullName>
    </submittedName>
</protein>
<dbReference type="Proteomes" id="UP000179807">
    <property type="component" value="Unassembled WGS sequence"/>
</dbReference>
<keyword evidence="1" id="KW-0175">Coiled coil</keyword>